<dbReference type="OrthoDB" id="9799036at2"/>
<dbReference type="PANTHER" id="PTHR31793">
    <property type="entry name" value="4-HYDROXYBENZOYL-COA THIOESTERASE FAMILY MEMBER"/>
    <property type="match status" value="1"/>
</dbReference>
<comment type="caution">
    <text evidence="4">The sequence shown here is derived from an EMBL/GenBank/DDBJ whole genome shotgun (WGS) entry which is preliminary data.</text>
</comment>
<dbReference type="Pfam" id="PF13279">
    <property type="entry name" value="4HBT_2"/>
    <property type="match status" value="1"/>
</dbReference>
<dbReference type="SUPFAM" id="SSF54637">
    <property type="entry name" value="Thioesterase/thiol ester dehydrase-isomerase"/>
    <property type="match status" value="1"/>
</dbReference>
<dbReference type="EMBL" id="WIVE01000024">
    <property type="protein sequence ID" value="MQX36688.1"/>
    <property type="molecule type" value="Genomic_DNA"/>
</dbReference>
<evidence type="ECO:0000256" key="1">
    <source>
        <dbReference type="ARBA" id="ARBA00005953"/>
    </source>
</evidence>
<dbReference type="Gene3D" id="3.10.129.10">
    <property type="entry name" value="Hotdog Thioesterase"/>
    <property type="match status" value="1"/>
</dbReference>
<dbReference type="GO" id="GO:0047617">
    <property type="term" value="F:fatty acyl-CoA hydrolase activity"/>
    <property type="evidence" value="ECO:0007669"/>
    <property type="project" value="TreeGrafter"/>
</dbReference>
<dbReference type="InterPro" id="IPR029069">
    <property type="entry name" value="HotDog_dom_sf"/>
</dbReference>
<sequence>MPSGQGVMIGARCTANPPCPTTPRVRGPFMPSVPRFRPFPLSAPEGKAPAGGAAPEAGATVPGPRERAGYRFWTRDIVRFQDLDRLGHVNNVSFAIYLESGRVDFVETLNPGSTSGSGIGWVIARLLLDFVAEARYPADVDIGSRVLHIGRTSCVIGQGLFIGERCFGVAENVCVWADTTQGRSLPLPDDVRTALTGYLVPNAPRL</sequence>
<comment type="similarity">
    <text evidence="1">Belongs to the 4-hydroxybenzoyl-CoA thioesterase family.</text>
</comment>
<dbReference type="CDD" id="cd00586">
    <property type="entry name" value="4HBT"/>
    <property type="match status" value="1"/>
</dbReference>
<dbReference type="InterPro" id="IPR050563">
    <property type="entry name" value="4-hydroxybenzoyl-CoA_TE"/>
</dbReference>
<keyword evidence="5" id="KW-1185">Reference proteome</keyword>
<evidence type="ECO:0000256" key="3">
    <source>
        <dbReference type="SAM" id="MobiDB-lite"/>
    </source>
</evidence>
<feature type="region of interest" description="Disordered" evidence="3">
    <location>
        <begin position="41"/>
        <end position="62"/>
    </location>
</feature>
<keyword evidence="2" id="KW-0378">Hydrolase</keyword>
<proteinExistence type="inferred from homology"/>
<evidence type="ECO:0000313" key="4">
    <source>
        <dbReference type="EMBL" id="MQX36688.1"/>
    </source>
</evidence>
<accession>A0A7X1ZDS4</accession>
<reference evidence="4 5" key="1">
    <citation type="submission" date="2019-10" db="EMBL/GenBank/DDBJ databases">
        <title>Draft whole-genome sequence of the purple nonsulfur photosynthetic bacterium Roseospira navarrensis DSM 15114.</title>
        <authorList>
            <person name="Kyndt J.A."/>
            <person name="Meyer T.E."/>
        </authorList>
    </citation>
    <scope>NUCLEOTIDE SEQUENCE [LARGE SCALE GENOMIC DNA]</scope>
    <source>
        <strain evidence="4 5">DSM 15114</strain>
    </source>
</reference>
<organism evidence="4 5">
    <name type="scientific">Roseospira navarrensis</name>
    <dbReference type="NCBI Taxonomy" id="140058"/>
    <lineage>
        <taxon>Bacteria</taxon>
        <taxon>Pseudomonadati</taxon>
        <taxon>Pseudomonadota</taxon>
        <taxon>Alphaproteobacteria</taxon>
        <taxon>Rhodospirillales</taxon>
        <taxon>Rhodospirillaceae</taxon>
        <taxon>Roseospira</taxon>
    </lineage>
</organism>
<protein>
    <recommendedName>
        <fullName evidence="6">Acyl-CoA thioesterase</fullName>
    </recommendedName>
</protein>
<feature type="compositionally biased region" description="Low complexity" evidence="3">
    <location>
        <begin position="43"/>
        <end position="62"/>
    </location>
</feature>
<evidence type="ECO:0000256" key="2">
    <source>
        <dbReference type="ARBA" id="ARBA00022801"/>
    </source>
</evidence>
<evidence type="ECO:0008006" key="6">
    <source>
        <dbReference type="Google" id="ProtNLM"/>
    </source>
</evidence>
<dbReference type="AlphaFoldDB" id="A0A7X1ZDS4"/>
<name>A0A7X1ZDS4_9PROT</name>
<gene>
    <name evidence="4" type="ORF">GHC57_09185</name>
</gene>
<evidence type="ECO:0000313" key="5">
    <source>
        <dbReference type="Proteomes" id="UP000434582"/>
    </source>
</evidence>
<dbReference type="PANTHER" id="PTHR31793:SF27">
    <property type="entry name" value="NOVEL THIOESTERASE SUPERFAMILY DOMAIN AND SAPOSIN A-TYPE DOMAIN CONTAINING PROTEIN (0610012H03RIK)"/>
    <property type="match status" value="1"/>
</dbReference>
<dbReference type="Proteomes" id="UP000434582">
    <property type="component" value="Unassembled WGS sequence"/>
</dbReference>